<proteinExistence type="predicted"/>
<dbReference type="Pfam" id="PF04773">
    <property type="entry name" value="FecR"/>
    <property type="match status" value="1"/>
</dbReference>
<dbReference type="PANTHER" id="PTHR30273">
    <property type="entry name" value="PERIPLASMIC SIGNAL SENSOR AND SIGMA FACTOR ACTIVATOR FECR-RELATED"/>
    <property type="match status" value="1"/>
</dbReference>
<keyword evidence="1" id="KW-1133">Transmembrane helix</keyword>
<gene>
    <name evidence="4" type="ORF">CCY01nite_27960</name>
</gene>
<dbReference type="Gene3D" id="3.55.50.30">
    <property type="match status" value="1"/>
</dbReference>
<keyword evidence="1" id="KW-0472">Membrane</keyword>
<dbReference type="OrthoDB" id="737880at2"/>
<name>A0A512RLG8_9BACT</name>
<evidence type="ECO:0000313" key="4">
    <source>
        <dbReference type="EMBL" id="GEP96536.1"/>
    </source>
</evidence>
<keyword evidence="1" id="KW-0812">Transmembrane</keyword>
<protein>
    <submittedName>
        <fullName evidence="4">Iron dicitrate transporter FecR</fullName>
    </submittedName>
</protein>
<dbReference type="Proteomes" id="UP000321436">
    <property type="component" value="Unassembled WGS sequence"/>
</dbReference>
<comment type="caution">
    <text evidence="4">The sequence shown here is derived from an EMBL/GenBank/DDBJ whole genome shotgun (WGS) entry which is preliminary data.</text>
</comment>
<organism evidence="4 5">
    <name type="scientific">Chitinophaga cymbidii</name>
    <dbReference type="NCBI Taxonomy" id="1096750"/>
    <lineage>
        <taxon>Bacteria</taxon>
        <taxon>Pseudomonadati</taxon>
        <taxon>Bacteroidota</taxon>
        <taxon>Chitinophagia</taxon>
        <taxon>Chitinophagales</taxon>
        <taxon>Chitinophagaceae</taxon>
        <taxon>Chitinophaga</taxon>
    </lineage>
</organism>
<evidence type="ECO:0000313" key="5">
    <source>
        <dbReference type="Proteomes" id="UP000321436"/>
    </source>
</evidence>
<dbReference type="Pfam" id="PF16344">
    <property type="entry name" value="FecR_C"/>
    <property type="match status" value="1"/>
</dbReference>
<evidence type="ECO:0000256" key="1">
    <source>
        <dbReference type="SAM" id="Phobius"/>
    </source>
</evidence>
<dbReference type="EMBL" id="BKAU01000002">
    <property type="protein sequence ID" value="GEP96536.1"/>
    <property type="molecule type" value="Genomic_DNA"/>
</dbReference>
<dbReference type="GO" id="GO:0016989">
    <property type="term" value="F:sigma factor antagonist activity"/>
    <property type="evidence" value="ECO:0007669"/>
    <property type="project" value="TreeGrafter"/>
</dbReference>
<dbReference type="AlphaFoldDB" id="A0A512RLG8"/>
<dbReference type="PANTHER" id="PTHR30273:SF2">
    <property type="entry name" value="PROTEIN FECR"/>
    <property type="match status" value="1"/>
</dbReference>
<feature type="domain" description="FecR protein" evidence="2">
    <location>
        <begin position="187"/>
        <end position="277"/>
    </location>
</feature>
<feature type="transmembrane region" description="Helical" evidence="1">
    <location>
        <begin position="90"/>
        <end position="111"/>
    </location>
</feature>
<evidence type="ECO:0000259" key="2">
    <source>
        <dbReference type="Pfam" id="PF04773"/>
    </source>
</evidence>
<keyword evidence="5" id="KW-1185">Reference proteome</keyword>
<dbReference type="InterPro" id="IPR012373">
    <property type="entry name" value="Ferrdict_sens_TM"/>
</dbReference>
<dbReference type="Gene3D" id="2.60.120.1440">
    <property type="match status" value="1"/>
</dbReference>
<dbReference type="InterPro" id="IPR006860">
    <property type="entry name" value="FecR"/>
</dbReference>
<sequence>MMSKPDNIDQPKWEQVLRSLAQGNEVSEDRFKELTAEERAYISEINNQQKLKEAVADLEAIDLSADWHAMGGRLEEESGSKRLVPLLSKWVRYAAAVLLPLAVALGIYTYLPDHKKQAPTVESQPNMPSKDVTLILGDGSKVALKQRQSIKNPDGTQIHTDAENALVYQANEHNAGTAVFNTLIIPRGKTYKLILDDLTEIWLNADSRIRYRANFAGTATRDVYLEKGEAYFQVAPNTGKPFIVHSGQMNVQVLGTAFNMHTYSGSILTTLVEGKVKIASSSSGKQLILSPGQQSGFDKNTGSLTKQDVDVFPSVAWKDGMIVFANQTMGDLMEQLARIYDYEIEFKDQGLKQLHYTGRADRAESLQNILGIIEETSALKFTIKDRTVIVDKP</sequence>
<dbReference type="InterPro" id="IPR032508">
    <property type="entry name" value="FecR_C"/>
</dbReference>
<reference evidence="4 5" key="1">
    <citation type="submission" date="2019-07" db="EMBL/GenBank/DDBJ databases">
        <title>Whole genome shotgun sequence of Chitinophaga cymbidii NBRC 109752.</title>
        <authorList>
            <person name="Hosoyama A."/>
            <person name="Uohara A."/>
            <person name="Ohji S."/>
            <person name="Ichikawa N."/>
        </authorList>
    </citation>
    <scope>NUCLEOTIDE SEQUENCE [LARGE SCALE GENOMIC DNA]</scope>
    <source>
        <strain evidence="4 5">NBRC 109752</strain>
    </source>
</reference>
<feature type="domain" description="Protein FecR C-terminal" evidence="3">
    <location>
        <begin position="322"/>
        <end position="390"/>
    </location>
</feature>
<accession>A0A512RLG8</accession>
<evidence type="ECO:0000259" key="3">
    <source>
        <dbReference type="Pfam" id="PF16344"/>
    </source>
</evidence>